<gene>
    <name evidence="1" type="ORF">DERYTH_LOCUS24626</name>
</gene>
<evidence type="ECO:0000313" key="2">
    <source>
        <dbReference type="Proteomes" id="UP000789405"/>
    </source>
</evidence>
<dbReference type="OrthoDB" id="2410190at2759"/>
<protein>
    <submittedName>
        <fullName evidence="1">14527_t:CDS:1</fullName>
    </submittedName>
</protein>
<feature type="non-terminal residue" evidence="1">
    <location>
        <position position="1"/>
    </location>
</feature>
<keyword evidence="2" id="KW-1185">Reference proteome</keyword>
<evidence type="ECO:0000313" key="1">
    <source>
        <dbReference type="EMBL" id="CAG8807222.1"/>
    </source>
</evidence>
<sequence>LIPTESDGSEKILALHQKLINIAANLKLHIISIESDSAAAEFQAQNLLQASRTKYW</sequence>
<organism evidence="1 2">
    <name type="scientific">Dentiscutata erythropus</name>
    <dbReference type="NCBI Taxonomy" id="1348616"/>
    <lineage>
        <taxon>Eukaryota</taxon>
        <taxon>Fungi</taxon>
        <taxon>Fungi incertae sedis</taxon>
        <taxon>Mucoromycota</taxon>
        <taxon>Glomeromycotina</taxon>
        <taxon>Glomeromycetes</taxon>
        <taxon>Diversisporales</taxon>
        <taxon>Gigasporaceae</taxon>
        <taxon>Dentiscutata</taxon>
    </lineage>
</organism>
<accession>A0A9N9K4F6</accession>
<dbReference type="EMBL" id="CAJVPY010042269">
    <property type="protein sequence ID" value="CAG8807222.1"/>
    <property type="molecule type" value="Genomic_DNA"/>
</dbReference>
<proteinExistence type="predicted"/>
<name>A0A9N9K4F6_9GLOM</name>
<dbReference type="AlphaFoldDB" id="A0A9N9K4F6"/>
<reference evidence="1" key="1">
    <citation type="submission" date="2021-06" db="EMBL/GenBank/DDBJ databases">
        <authorList>
            <person name="Kallberg Y."/>
            <person name="Tangrot J."/>
            <person name="Rosling A."/>
        </authorList>
    </citation>
    <scope>NUCLEOTIDE SEQUENCE</scope>
    <source>
        <strain evidence="1">MA453B</strain>
    </source>
</reference>
<comment type="caution">
    <text evidence="1">The sequence shown here is derived from an EMBL/GenBank/DDBJ whole genome shotgun (WGS) entry which is preliminary data.</text>
</comment>
<dbReference type="Proteomes" id="UP000789405">
    <property type="component" value="Unassembled WGS sequence"/>
</dbReference>
<feature type="non-terminal residue" evidence="1">
    <location>
        <position position="56"/>
    </location>
</feature>